<accession>A0A7G9G7G2</accession>
<keyword evidence="2" id="KW-1185">Reference proteome</keyword>
<evidence type="ECO:0000313" key="1">
    <source>
        <dbReference type="EMBL" id="QNM06744.1"/>
    </source>
</evidence>
<protein>
    <submittedName>
        <fullName evidence="1">Uncharacterized protein</fullName>
    </submittedName>
</protein>
<name>A0A7G9G7G2_9FIRM</name>
<sequence>MNGRIMLLHDMKVYNRKCGTGEKKHGMKNVWTYEKERGWGKCMEKKKNIVKIRSRFNQIEKQMK</sequence>
<dbReference type="AlphaFoldDB" id="A0A7G9G7G2"/>
<evidence type="ECO:0000313" key="2">
    <source>
        <dbReference type="Proteomes" id="UP000515823"/>
    </source>
</evidence>
<dbReference type="EMBL" id="CP060634">
    <property type="protein sequence ID" value="QNM06744.1"/>
    <property type="molecule type" value="Genomic_DNA"/>
</dbReference>
<reference evidence="1 2" key="1">
    <citation type="submission" date="2020-08" db="EMBL/GenBank/DDBJ databases">
        <authorList>
            <person name="Liu C."/>
            <person name="Sun Q."/>
        </authorList>
    </citation>
    <scope>NUCLEOTIDE SEQUENCE [LARGE SCALE GENOMIC DNA]</scope>
    <source>
        <strain evidence="1 2">NSJ-38</strain>
    </source>
</reference>
<proteinExistence type="predicted"/>
<organism evidence="1 2">
    <name type="scientific">Qiania dongpingensis</name>
    <dbReference type="NCBI Taxonomy" id="2763669"/>
    <lineage>
        <taxon>Bacteria</taxon>
        <taxon>Bacillati</taxon>
        <taxon>Bacillota</taxon>
        <taxon>Clostridia</taxon>
        <taxon>Lachnospirales</taxon>
        <taxon>Lachnospiraceae</taxon>
        <taxon>Qiania</taxon>
    </lineage>
</organism>
<dbReference type="Proteomes" id="UP000515823">
    <property type="component" value="Chromosome"/>
</dbReference>
<dbReference type="KEGG" id="qdo:H9Q78_06410"/>
<gene>
    <name evidence="1" type="ORF">H9Q78_06410</name>
</gene>
<dbReference type="RefSeq" id="WP_249304411.1">
    <property type="nucleotide sequence ID" value="NZ_CP060634.1"/>
</dbReference>